<proteinExistence type="predicted"/>
<keyword evidence="4" id="KW-1185">Reference proteome</keyword>
<dbReference type="RefSeq" id="WP_218155591.1">
    <property type="nucleotide sequence ID" value="NZ_FOZK01000004.1"/>
</dbReference>
<feature type="domain" description="DUF7998" evidence="2">
    <location>
        <begin position="18"/>
        <end position="176"/>
    </location>
</feature>
<dbReference type="EMBL" id="FOZK01000004">
    <property type="protein sequence ID" value="SFS10450.1"/>
    <property type="molecule type" value="Genomic_DNA"/>
</dbReference>
<dbReference type="AlphaFoldDB" id="A0A1I6M440"/>
<evidence type="ECO:0000259" key="2">
    <source>
        <dbReference type="Pfam" id="PF25979"/>
    </source>
</evidence>
<protein>
    <recommendedName>
        <fullName evidence="2">DUF7998 domain-containing protein</fullName>
    </recommendedName>
</protein>
<evidence type="ECO:0000313" key="3">
    <source>
        <dbReference type="EMBL" id="SFS10450.1"/>
    </source>
</evidence>
<organism evidence="3 4">
    <name type="scientific">Halomicrobium zhouii</name>
    <dbReference type="NCBI Taxonomy" id="767519"/>
    <lineage>
        <taxon>Archaea</taxon>
        <taxon>Methanobacteriati</taxon>
        <taxon>Methanobacteriota</taxon>
        <taxon>Stenosarchaea group</taxon>
        <taxon>Halobacteria</taxon>
        <taxon>Halobacteriales</taxon>
        <taxon>Haloarculaceae</taxon>
        <taxon>Halomicrobium</taxon>
    </lineage>
</organism>
<dbReference type="Pfam" id="PF25979">
    <property type="entry name" value="DUF7998"/>
    <property type="match status" value="1"/>
</dbReference>
<accession>A0A1I6M440</accession>
<feature type="region of interest" description="Disordered" evidence="1">
    <location>
        <begin position="173"/>
        <end position="212"/>
    </location>
</feature>
<dbReference type="OrthoDB" id="169375at2157"/>
<evidence type="ECO:0000313" key="4">
    <source>
        <dbReference type="Proteomes" id="UP000199062"/>
    </source>
</evidence>
<reference evidence="3 4" key="1">
    <citation type="submission" date="2016-10" db="EMBL/GenBank/DDBJ databases">
        <authorList>
            <person name="de Groot N.N."/>
        </authorList>
    </citation>
    <scope>NUCLEOTIDE SEQUENCE [LARGE SCALE GENOMIC DNA]</scope>
    <source>
        <strain evidence="3 4">CGMCC 1.10457</strain>
    </source>
</reference>
<dbReference type="InterPro" id="IPR058311">
    <property type="entry name" value="DUF7998"/>
</dbReference>
<dbReference type="Proteomes" id="UP000199062">
    <property type="component" value="Unassembled WGS sequence"/>
</dbReference>
<evidence type="ECO:0000256" key="1">
    <source>
        <dbReference type="SAM" id="MobiDB-lite"/>
    </source>
</evidence>
<name>A0A1I6M440_9EURY</name>
<sequence length="212" mass="23356">MVGFSTPFGGDDGGSDALFDSYDEFVPANVPEPGRFLEGHDVLTGEAHLDFHELTRDLFEERGVYDMTFGYNLARLNLDTRHRNAGYRYAVERGSTSPPSQAREDAEDPSILWAEFTPTTPFCPQSDTLTRGSFRAWNGLADRHEYDLVRVRVDEMHHRADAINEMLAEMEAAADDGETGESSEQRQRGSGGTGCSQGMGGTSRGYSADAPF</sequence>
<gene>
    <name evidence="3" type="ORF">SAMN05216559_3733</name>
</gene>
<feature type="compositionally biased region" description="Gly residues" evidence="1">
    <location>
        <begin position="189"/>
        <end position="203"/>
    </location>
</feature>